<dbReference type="PANTHER" id="PTHR31985:SF242">
    <property type="entry name" value="OS02G0676800 PROTEIN"/>
    <property type="match status" value="1"/>
</dbReference>
<proteinExistence type="inferred from homology"/>
<keyword evidence="4" id="KW-1185">Reference proteome</keyword>
<comment type="caution">
    <text evidence="3">The sequence shown here is derived from an EMBL/GenBank/DDBJ whole genome shotgun (WGS) entry which is preliminary data.</text>
</comment>
<dbReference type="Proteomes" id="UP000653305">
    <property type="component" value="Unassembled WGS sequence"/>
</dbReference>
<name>A0A830B5P0_9LAMI</name>
<feature type="non-terminal residue" evidence="3">
    <location>
        <position position="1"/>
    </location>
</feature>
<evidence type="ECO:0000313" key="3">
    <source>
        <dbReference type="EMBL" id="GFP82397.1"/>
    </source>
</evidence>
<comment type="similarity">
    <text evidence="1">Belongs to the AP2/ERF transcription factor family. ERF subfamily.</text>
</comment>
<dbReference type="EMBL" id="BMAC01000042">
    <property type="protein sequence ID" value="GFP82397.1"/>
    <property type="molecule type" value="Genomic_DNA"/>
</dbReference>
<dbReference type="AlphaFoldDB" id="A0A830B5P0"/>
<dbReference type="InterPro" id="IPR051032">
    <property type="entry name" value="AP2/ERF_TF_ERF_subfamily"/>
</dbReference>
<feature type="region of interest" description="Disordered" evidence="2">
    <location>
        <begin position="109"/>
        <end position="153"/>
    </location>
</feature>
<reference evidence="3" key="1">
    <citation type="submission" date="2020-07" db="EMBL/GenBank/DDBJ databases">
        <title>Ethylene signaling mediates host invasion by parasitic plants.</title>
        <authorList>
            <person name="Yoshida S."/>
        </authorList>
    </citation>
    <scope>NUCLEOTIDE SEQUENCE</scope>
    <source>
        <strain evidence="3">Okayama</strain>
    </source>
</reference>
<protein>
    <submittedName>
        <fullName evidence="3">Ethylene-responsive transcription factor erf025</fullName>
    </submittedName>
</protein>
<feature type="compositionally biased region" description="Basic and acidic residues" evidence="2">
    <location>
        <begin position="142"/>
        <end position="153"/>
    </location>
</feature>
<sequence length="153" mass="16804">NVVAAAAISGEGEGNIITQMKTEATENHQNEHCLLRRLAKPAHHRETLDLPRHKEPQRQMGIRDSRAEKDYAHIDRNLPLAGDGHRRYDVAALDLKGRDVVLNFPGRVASFPAPSSPSPQDIQRAAAGAAEMMWTPESGGEMAEHSQAGKDER</sequence>
<organism evidence="3 4">
    <name type="scientific">Phtheirospermum japonicum</name>
    <dbReference type="NCBI Taxonomy" id="374723"/>
    <lineage>
        <taxon>Eukaryota</taxon>
        <taxon>Viridiplantae</taxon>
        <taxon>Streptophyta</taxon>
        <taxon>Embryophyta</taxon>
        <taxon>Tracheophyta</taxon>
        <taxon>Spermatophyta</taxon>
        <taxon>Magnoliopsida</taxon>
        <taxon>eudicotyledons</taxon>
        <taxon>Gunneridae</taxon>
        <taxon>Pentapetalae</taxon>
        <taxon>asterids</taxon>
        <taxon>lamiids</taxon>
        <taxon>Lamiales</taxon>
        <taxon>Orobanchaceae</taxon>
        <taxon>Orobanchaceae incertae sedis</taxon>
        <taxon>Phtheirospermum</taxon>
    </lineage>
</organism>
<gene>
    <name evidence="3" type="ORF">PHJA_000382700</name>
</gene>
<dbReference type="PANTHER" id="PTHR31985">
    <property type="entry name" value="ETHYLENE-RESPONSIVE TRANSCRIPTION FACTOR ERF042-RELATED"/>
    <property type="match status" value="1"/>
</dbReference>
<evidence type="ECO:0000256" key="1">
    <source>
        <dbReference type="ARBA" id="ARBA00024343"/>
    </source>
</evidence>
<evidence type="ECO:0000256" key="2">
    <source>
        <dbReference type="SAM" id="MobiDB-lite"/>
    </source>
</evidence>
<accession>A0A830B5P0</accession>
<evidence type="ECO:0000313" key="4">
    <source>
        <dbReference type="Proteomes" id="UP000653305"/>
    </source>
</evidence>